<name>A0A2K3KGM0_TRIPR</name>
<dbReference type="AlphaFoldDB" id="A0A2K3KGM0"/>
<dbReference type="EMBL" id="ASHM01095691">
    <property type="protein sequence ID" value="PNX65435.1"/>
    <property type="molecule type" value="Genomic_DNA"/>
</dbReference>
<gene>
    <name evidence="1" type="ORF">L195_g054535</name>
</gene>
<accession>A0A2K3KGM0</accession>
<evidence type="ECO:0000313" key="2">
    <source>
        <dbReference type="Proteomes" id="UP000236291"/>
    </source>
</evidence>
<dbReference type="Proteomes" id="UP000236291">
    <property type="component" value="Unassembled WGS sequence"/>
</dbReference>
<sequence>MGLLINVKETDAGAQWCNVREVEIGSLGQMMAAVVLGWQSWHHDENNQSAVYQYWLYLYTLWNADCRVQDVLDAESGNVLWR</sequence>
<protein>
    <submittedName>
        <fullName evidence="1">Uncharacterized protein</fullName>
    </submittedName>
</protein>
<feature type="non-terminal residue" evidence="1">
    <location>
        <position position="82"/>
    </location>
</feature>
<reference evidence="1 2" key="1">
    <citation type="journal article" date="2014" name="Am. J. Bot.">
        <title>Genome assembly and annotation for red clover (Trifolium pratense; Fabaceae).</title>
        <authorList>
            <person name="Istvanek J."/>
            <person name="Jaros M."/>
            <person name="Krenek A."/>
            <person name="Repkova J."/>
        </authorList>
    </citation>
    <scope>NUCLEOTIDE SEQUENCE [LARGE SCALE GENOMIC DNA]</scope>
    <source>
        <strain evidence="2">cv. Tatra</strain>
        <tissue evidence="1">Young leaves</tissue>
    </source>
</reference>
<comment type="caution">
    <text evidence="1">The sequence shown here is derived from an EMBL/GenBank/DDBJ whole genome shotgun (WGS) entry which is preliminary data.</text>
</comment>
<reference evidence="1 2" key="2">
    <citation type="journal article" date="2017" name="Front. Plant Sci.">
        <title>Gene Classification and Mining of Molecular Markers Useful in Red Clover (Trifolium pratense) Breeding.</title>
        <authorList>
            <person name="Istvanek J."/>
            <person name="Dluhosova J."/>
            <person name="Dluhos P."/>
            <person name="Patkova L."/>
            <person name="Nedelnik J."/>
            <person name="Repkova J."/>
        </authorList>
    </citation>
    <scope>NUCLEOTIDE SEQUENCE [LARGE SCALE GENOMIC DNA]</scope>
    <source>
        <strain evidence="2">cv. Tatra</strain>
        <tissue evidence="1">Young leaves</tissue>
    </source>
</reference>
<proteinExistence type="predicted"/>
<evidence type="ECO:0000313" key="1">
    <source>
        <dbReference type="EMBL" id="PNX65435.1"/>
    </source>
</evidence>
<organism evidence="1 2">
    <name type="scientific">Trifolium pratense</name>
    <name type="common">Red clover</name>
    <dbReference type="NCBI Taxonomy" id="57577"/>
    <lineage>
        <taxon>Eukaryota</taxon>
        <taxon>Viridiplantae</taxon>
        <taxon>Streptophyta</taxon>
        <taxon>Embryophyta</taxon>
        <taxon>Tracheophyta</taxon>
        <taxon>Spermatophyta</taxon>
        <taxon>Magnoliopsida</taxon>
        <taxon>eudicotyledons</taxon>
        <taxon>Gunneridae</taxon>
        <taxon>Pentapetalae</taxon>
        <taxon>rosids</taxon>
        <taxon>fabids</taxon>
        <taxon>Fabales</taxon>
        <taxon>Fabaceae</taxon>
        <taxon>Papilionoideae</taxon>
        <taxon>50 kb inversion clade</taxon>
        <taxon>NPAAA clade</taxon>
        <taxon>Hologalegina</taxon>
        <taxon>IRL clade</taxon>
        <taxon>Trifolieae</taxon>
        <taxon>Trifolium</taxon>
    </lineage>
</organism>